<dbReference type="EMBL" id="BGZK01001693">
    <property type="protein sequence ID" value="GBP84673.1"/>
    <property type="molecule type" value="Genomic_DNA"/>
</dbReference>
<dbReference type="Proteomes" id="UP000299102">
    <property type="component" value="Unassembled WGS sequence"/>
</dbReference>
<evidence type="ECO:0000313" key="1">
    <source>
        <dbReference type="EMBL" id="GBP84673.1"/>
    </source>
</evidence>
<keyword evidence="2" id="KW-1185">Reference proteome</keyword>
<comment type="caution">
    <text evidence="1">The sequence shown here is derived from an EMBL/GenBank/DDBJ whole genome shotgun (WGS) entry which is preliminary data.</text>
</comment>
<dbReference type="AlphaFoldDB" id="A0A4C1ZBY6"/>
<gene>
    <name evidence="1" type="ORF">EVAR_60272_1</name>
</gene>
<proteinExistence type="predicted"/>
<sequence>MHVTGHRLRPRVSTDICYRRARFIHPGRDADRDRVSIATQASVQGVTFCKRTEQRAETDEVSDTCSYREKVSMQLTNHAFETRRGKRGFI</sequence>
<organism evidence="1 2">
    <name type="scientific">Eumeta variegata</name>
    <name type="common">Bagworm moth</name>
    <name type="synonym">Eumeta japonica</name>
    <dbReference type="NCBI Taxonomy" id="151549"/>
    <lineage>
        <taxon>Eukaryota</taxon>
        <taxon>Metazoa</taxon>
        <taxon>Ecdysozoa</taxon>
        <taxon>Arthropoda</taxon>
        <taxon>Hexapoda</taxon>
        <taxon>Insecta</taxon>
        <taxon>Pterygota</taxon>
        <taxon>Neoptera</taxon>
        <taxon>Endopterygota</taxon>
        <taxon>Lepidoptera</taxon>
        <taxon>Glossata</taxon>
        <taxon>Ditrysia</taxon>
        <taxon>Tineoidea</taxon>
        <taxon>Psychidae</taxon>
        <taxon>Oiketicinae</taxon>
        <taxon>Eumeta</taxon>
    </lineage>
</organism>
<accession>A0A4C1ZBY6</accession>
<name>A0A4C1ZBY6_EUMVA</name>
<reference evidence="1 2" key="1">
    <citation type="journal article" date="2019" name="Commun. Biol.">
        <title>The bagworm genome reveals a unique fibroin gene that provides high tensile strength.</title>
        <authorList>
            <person name="Kono N."/>
            <person name="Nakamura H."/>
            <person name="Ohtoshi R."/>
            <person name="Tomita M."/>
            <person name="Numata K."/>
            <person name="Arakawa K."/>
        </authorList>
    </citation>
    <scope>NUCLEOTIDE SEQUENCE [LARGE SCALE GENOMIC DNA]</scope>
</reference>
<protein>
    <submittedName>
        <fullName evidence="1">Uncharacterized protein</fullName>
    </submittedName>
</protein>
<evidence type="ECO:0000313" key="2">
    <source>
        <dbReference type="Proteomes" id="UP000299102"/>
    </source>
</evidence>